<protein>
    <submittedName>
        <fullName evidence="1">Uncharacterized protein</fullName>
    </submittedName>
</protein>
<dbReference type="AlphaFoldDB" id="A0A422NTX0"/>
<dbReference type="VEuPathDB" id="TriTrypDB:TRSC58_06416"/>
<dbReference type="GeneID" id="40326377"/>
<name>A0A422NTX0_TRYRA</name>
<gene>
    <name evidence="1" type="ORF">TraAM80_02444</name>
</gene>
<dbReference type="OrthoDB" id="239778at2759"/>
<evidence type="ECO:0000313" key="1">
    <source>
        <dbReference type="EMBL" id="RNF08899.1"/>
    </source>
</evidence>
<comment type="caution">
    <text evidence="1">The sequence shown here is derived from an EMBL/GenBank/DDBJ whole genome shotgun (WGS) entry which is preliminary data.</text>
</comment>
<dbReference type="EMBL" id="MKGL01000057">
    <property type="protein sequence ID" value="RNF08899.1"/>
    <property type="molecule type" value="Genomic_DNA"/>
</dbReference>
<proteinExistence type="predicted"/>
<accession>A0A422NTX0</accession>
<dbReference type="Proteomes" id="UP000283634">
    <property type="component" value="Unassembled WGS sequence"/>
</dbReference>
<sequence length="160" mass="17586">MKSVKFTLANYRYQELVMDAIGFTLLEQMCADLPEGKEKLGIFIDEVLADLKAGPVSPSGSNANSYSLPYKNVTSTLMQGASPLRERSPPSFWDGMAVGLLGSVMDCYLPSKPLQSYYGMRCGMGRVTSIKHDNNSFLFLVIFSAEMDLAAQRDGCSILF</sequence>
<keyword evidence="2" id="KW-1185">Reference proteome</keyword>
<evidence type="ECO:0000313" key="2">
    <source>
        <dbReference type="Proteomes" id="UP000283634"/>
    </source>
</evidence>
<dbReference type="RefSeq" id="XP_029240661.1">
    <property type="nucleotide sequence ID" value="XM_029379447.1"/>
</dbReference>
<organism evidence="1 2">
    <name type="scientific">Trypanosoma rangeli</name>
    <dbReference type="NCBI Taxonomy" id="5698"/>
    <lineage>
        <taxon>Eukaryota</taxon>
        <taxon>Discoba</taxon>
        <taxon>Euglenozoa</taxon>
        <taxon>Kinetoplastea</taxon>
        <taxon>Metakinetoplastina</taxon>
        <taxon>Trypanosomatida</taxon>
        <taxon>Trypanosomatidae</taxon>
        <taxon>Trypanosoma</taxon>
        <taxon>Herpetosoma</taxon>
    </lineage>
</organism>
<reference evidence="1 2" key="1">
    <citation type="journal article" date="2018" name="BMC Genomics">
        <title>Genomic comparison of Trypanosoma conorhini and Trypanosoma rangeli to Trypanosoma cruzi strains of high and low virulence.</title>
        <authorList>
            <person name="Bradwell K.R."/>
            <person name="Koparde V.N."/>
            <person name="Matveyev A.V."/>
            <person name="Serrano M.G."/>
            <person name="Alves J.M."/>
            <person name="Parikh H."/>
            <person name="Huang B."/>
            <person name="Lee V."/>
            <person name="Espinosa-Alvarez O."/>
            <person name="Ortiz P.A."/>
            <person name="Costa-Martins A.G."/>
            <person name="Teixeira M.M."/>
            <person name="Buck G.A."/>
        </authorList>
    </citation>
    <scope>NUCLEOTIDE SEQUENCE [LARGE SCALE GENOMIC DNA]</scope>
    <source>
        <strain evidence="1 2">AM80</strain>
    </source>
</reference>